<reference evidence="10 11" key="1">
    <citation type="submission" date="2013-03" db="EMBL/GenBank/DDBJ databases">
        <authorList>
            <person name="Fiebig A."/>
            <person name="Goeker M."/>
            <person name="Klenk H.-P.P."/>
        </authorList>
    </citation>
    <scope>NUCLEOTIDE SEQUENCE [LARGE SCALE GENOMIC DNA]</scope>
    <source>
        <strain evidence="10 11">DSM 17492</strain>
        <plasmid evidence="10 11">pLokhon02</plasmid>
    </source>
</reference>
<dbReference type="GO" id="GO:0009103">
    <property type="term" value="P:lipopolysaccharide biosynthetic process"/>
    <property type="evidence" value="ECO:0007669"/>
    <property type="project" value="UniProtKB-KW"/>
</dbReference>
<protein>
    <submittedName>
        <fullName evidence="10">Glycosyl transferase, family 2</fullName>
    </submittedName>
</protein>
<keyword evidence="3 10" id="KW-0808">Transferase</keyword>
<keyword evidence="1" id="KW-1003">Cell membrane</keyword>
<dbReference type="HOGENOM" id="CLU_033536_0_0_5"/>
<accession>A0A017H855</accession>
<evidence type="ECO:0000313" key="10">
    <source>
        <dbReference type="EMBL" id="EYD70358.1"/>
    </source>
</evidence>
<dbReference type="GO" id="GO:0005886">
    <property type="term" value="C:plasma membrane"/>
    <property type="evidence" value="ECO:0007669"/>
    <property type="project" value="TreeGrafter"/>
</dbReference>
<dbReference type="EMBL" id="APGJ01000010">
    <property type="protein sequence ID" value="EYD70358.1"/>
    <property type="molecule type" value="Genomic_DNA"/>
</dbReference>
<dbReference type="CDD" id="cd04187">
    <property type="entry name" value="DPM1_like_bac"/>
    <property type="match status" value="1"/>
</dbReference>
<geneLocation type="plasmid" evidence="10 11">
    <name>pLokhon02</name>
</geneLocation>
<evidence type="ECO:0000256" key="6">
    <source>
        <dbReference type="ARBA" id="ARBA00022989"/>
    </source>
</evidence>
<proteinExistence type="predicted"/>
<dbReference type="RefSeq" id="WP_017929754.1">
    <property type="nucleotide sequence ID" value="NZ_CM002676.1"/>
</dbReference>
<evidence type="ECO:0000313" key="11">
    <source>
        <dbReference type="Proteomes" id="UP000025047"/>
    </source>
</evidence>
<dbReference type="InterPro" id="IPR050256">
    <property type="entry name" value="Glycosyltransferase_2"/>
</dbReference>
<organism evidence="10 11">
    <name type="scientific">Limimaricola hongkongensis DSM 17492</name>
    <dbReference type="NCBI Taxonomy" id="1122180"/>
    <lineage>
        <taxon>Bacteria</taxon>
        <taxon>Pseudomonadati</taxon>
        <taxon>Pseudomonadota</taxon>
        <taxon>Alphaproteobacteria</taxon>
        <taxon>Rhodobacterales</taxon>
        <taxon>Paracoccaceae</taxon>
        <taxon>Limimaricola</taxon>
    </lineage>
</organism>
<comment type="caution">
    <text evidence="10">The sequence shown here is derived from an EMBL/GenBank/DDBJ whole genome shotgun (WGS) entry which is preliminary data.</text>
</comment>
<dbReference type="eggNOG" id="COG0463">
    <property type="taxonomic scope" value="Bacteria"/>
</dbReference>
<dbReference type="GO" id="GO:0099621">
    <property type="term" value="F:undecaprenyl-phosphate 4-deoxy-4-formamido-L-arabinose transferase activity"/>
    <property type="evidence" value="ECO:0007669"/>
    <property type="project" value="TreeGrafter"/>
</dbReference>
<evidence type="ECO:0000256" key="3">
    <source>
        <dbReference type="ARBA" id="ARBA00022679"/>
    </source>
</evidence>
<feature type="transmembrane region" description="Helical" evidence="8">
    <location>
        <begin position="284"/>
        <end position="306"/>
    </location>
</feature>
<evidence type="ECO:0000256" key="8">
    <source>
        <dbReference type="SAM" id="Phobius"/>
    </source>
</evidence>
<dbReference type="InterPro" id="IPR001173">
    <property type="entry name" value="Glyco_trans_2-like"/>
</dbReference>
<keyword evidence="5" id="KW-0448">Lipopolysaccharide biosynthesis</keyword>
<dbReference type="InterPro" id="IPR029044">
    <property type="entry name" value="Nucleotide-diphossugar_trans"/>
</dbReference>
<dbReference type="Pfam" id="PF00535">
    <property type="entry name" value="Glycos_transf_2"/>
    <property type="match status" value="1"/>
</dbReference>
<dbReference type="PANTHER" id="PTHR48090:SF3">
    <property type="entry name" value="UNDECAPRENYL-PHOSPHATE 4-DEOXY-4-FORMAMIDO-L-ARABINOSE TRANSFERASE"/>
    <property type="match status" value="1"/>
</dbReference>
<evidence type="ECO:0000256" key="2">
    <source>
        <dbReference type="ARBA" id="ARBA00022676"/>
    </source>
</evidence>
<feature type="domain" description="Glycosyltransferase 2-like" evidence="9">
    <location>
        <begin position="22"/>
        <end position="182"/>
    </location>
</feature>
<keyword evidence="4 8" id="KW-0812">Transmembrane</keyword>
<evidence type="ECO:0000256" key="5">
    <source>
        <dbReference type="ARBA" id="ARBA00022985"/>
    </source>
</evidence>
<feature type="transmembrane region" description="Helical" evidence="8">
    <location>
        <begin position="252"/>
        <end position="272"/>
    </location>
</feature>
<keyword evidence="7 8" id="KW-0472">Membrane</keyword>
<dbReference type="AlphaFoldDB" id="A0A017H855"/>
<dbReference type="SUPFAM" id="SSF53448">
    <property type="entry name" value="Nucleotide-diphospho-sugar transferases"/>
    <property type="match status" value="1"/>
</dbReference>
<sequence length="335" mass="36412">MVNEYKIGAGAVPSGGRVPDLSVVVPIYNEEDNVVLLHEAIVGALDPSGRDFEILFVDDGSRDASIARASEIAARDPRLAIVQFQRNYGQTAAMRAGIAFARGRYIVTMDGDLQNDPADIPMMLAKLDEGFDLVVGWRVNRQDKFLSRKVPSRMANWLIGKVTGLPIRDNGCSLKVYRAEVIQNVPLYSDMHRFIPAMTIPVGARIAEVGVHHRARQFGESKYGLSRIFKVLLDLLVIKALLLFARRPLSSFTKLGALLALLAPISALAIGADAAGSQVVAMTVSGLLATLAVFLFLCGPIATLAFRPADADGTMQDIERDLTEDDGRDHERDVA</sequence>
<dbReference type="Proteomes" id="UP000025047">
    <property type="component" value="Plasmid pLokhon02"/>
</dbReference>
<feature type="transmembrane region" description="Helical" evidence="8">
    <location>
        <begin position="228"/>
        <end position="245"/>
    </location>
</feature>
<gene>
    <name evidence="10" type="ORF">Lokhon_00112</name>
</gene>
<evidence type="ECO:0000256" key="1">
    <source>
        <dbReference type="ARBA" id="ARBA00022475"/>
    </source>
</evidence>
<keyword evidence="2" id="KW-0328">Glycosyltransferase</keyword>
<name>A0A017H855_9RHOB</name>
<dbReference type="PANTHER" id="PTHR48090">
    <property type="entry name" value="UNDECAPRENYL-PHOSPHATE 4-DEOXY-4-FORMAMIDO-L-ARABINOSE TRANSFERASE-RELATED"/>
    <property type="match status" value="1"/>
</dbReference>
<evidence type="ECO:0000256" key="7">
    <source>
        <dbReference type="ARBA" id="ARBA00023136"/>
    </source>
</evidence>
<keyword evidence="10" id="KW-0614">Plasmid</keyword>
<evidence type="ECO:0000259" key="9">
    <source>
        <dbReference type="Pfam" id="PF00535"/>
    </source>
</evidence>
<dbReference type="PATRIC" id="fig|1122180.6.peg.116"/>
<evidence type="ECO:0000256" key="4">
    <source>
        <dbReference type="ARBA" id="ARBA00022692"/>
    </source>
</evidence>
<keyword evidence="11" id="KW-1185">Reference proteome</keyword>
<dbReference type="Gene3D" id="3.90.550.10">
    <property type="entry name" value="Spore Coat Polysaccharide Biosynthesis Protein SpsA, Chain A"/>
    <property type="match status" value="1"/>
</dbReference>
<keyword evidence="6 8" id="KW-1133">Transmembrane helix</keyword>